<reference evidence="18 19" key="1">
    <citation type="journal article" date="2015" name="Genome Announc.">
        <title>Complete Genome Sequence of Sulfolobus solfataricus Strain 98/2 and Evolved Derivatives.</title>
        <authorList>
            <person name="McCarthy S."/>
            <person name="Gradnigo J."/>
            <person name="Johnson T."/>
            <person name="Payne S."/>
            <person name="Lipzen A."/>
            <person name="Martin J."/>
            <person name="Schackwitz W."/>
            <person name="Moriyama E."/>
            <person name="Blum P."/>
        </authorList>
    </citation>
    <scope>NUCLEOTIDE SEQUENCE [LARGE SCALE GENOMIC DNA]</scope>
    <source>
        <strain evidence="18">98/2 SULC</strain>
        <strain evidence="6">SARC-B</strain>
        <strain evidence="7">SARC-C</strain>
        <strain evidence="8 20">SULA</strain>
        <strain evidence="19">SULB</strain>
    </source>
</reference>
<dbReference type="CDD" id="cd03257">
    <property type="entry name" value="ABC_NikE_OppD_transporters"/>
    <property type="match status" value="1"/>
</dbReference>
<evidence type="ECO:0000313" key="8">
    <source>
        <dbReference type="EMBL" id="AKA79827.1"/>
    </source>
</evidence>
<evidence type="ECO:0000313" key="25">
    <source>
        <dbReference type="Proteomes" id="UP000273443"/>
    </source>
</evidence>
<dbReference type="Gene3D" id="3.40.50.300">
    <property type="entry name" value="P-loop containing nucleotide triphosphate hydrolases"/>
    <property type="match status" value="1"/>
</dbReference>
<feature type="domain" description="ABC transporter" evidence="5">
    <location>
        <begin position="15"/>
        <end position="261"/>
    </location>
</feature>
<dbReference type="EMBL" id="CP033236">
    <property type="protein sequence ID" value="AZF71538.1"/>
    <property type="molecule type" value="Genomic_DNA"/>
</dbReference>
<comment type="similarity">
    <text evidence="1">Belongs to the ABC transporter superfamily.</text>
</comment>
<dbReference type="SMART" id="SM00382">
    <property type="entry name" value="AAA"/>
    <property type="match status" value="1"/>
</dbReference>
<dbReference type="PATRIC" id="fig|2287.6.peg.2341"/>
<dbReference type="PANTHER" id="PTHR43776">
    <property type="entry name" value="TRANSPORT ATP-BINDING PROTEIN"/>
    <property type="match status" value="1"/>
</dbReference>
<dbReference type="InterPro" id="IPR013563">
    <property type="entry name" value="Oligopep_ABC_C"/>
</dbReference>
<dbReference type="KEGG" id="ssof:SULC_2263"/>
<dbReference type="EMBL" id="CP033241">
    <property type="protein sequence ID" value="AZF84575.1"/>
    <property type="molecule type" value="Genomic_DNA"/>
</dbReference>
<dbReference type="EMBL" id="CP033238">
    <property type="protein sequence ID" value="AZF76781.1"/>
    <property type="molecule type" value="Genomic_DNA"/>
</dbReference>
<evidence type="ECO:0000256" key="3">
    <source>
        <dbReference type="ARBA" id="ARBA00022741"/>
    </source>
</evidence>
<dbReference type="Proteomes" id="UP000594632">
    <property type="component" value="Chromosome"/>
</dbReference>
<dbReference type="EMBL" id="CP033239">
    <property type="protein sequence ID" value="AZF79388.1"/>
    <property type="molecule type" value="Genomic_DNA"/>
</dbReference>
<evidence type="ECO:0000313" key="15">
    <source>
        <dbReference type="EMBL" id="AZF84575.1"/>
    </source>
</evidence>
<dbReference type="Pfam" id="PF08352">
    <property type="entry name" value="oligo_HPY"/>
    <property type="match status" value="1"/>
</dbReference>
<sequence length="325" mass="36913">MVMRLPVGSTSNYVVKVENLKVYFTKGGMFTKKYVVKALDGVTLSIKEREIMGVVGESGSGKTTLGRVTIGLQKPTSGNVYIKADNKEINVNKAKLKDISNYVQMIYQDPYSSIDPIMRVYDVLATPLKYKKMSDIDKKIEEAMRLVDLPLELLENRVYQLSGGQRQRLSIARAIVVNPKYIVADEPTTMLDASLKGEILKIIKDARESKGFSFMYITHELPIAKIISDRIIVLYLGKIVELGNSNEIIKNPLHPYTQGLIEVYPRIDPSLRDKIKEIKIKVDIVRPDKGCVFYPRCPFAMPKCKEQEPELKEVSQNHYVACWLY</sequence>
<dbReference type="EMBL" id="CP050869">
    <property type="protein sequence ID" value="QPG49005.1"/>
    <property type="molecule type" value="Genomic_DNA"/>
</dbReference>
<evidence type="ECO:0000313" key="14">
    <source>
        <dbReference type="EMBL" id="AZF81992.1"/>
    </source>
</evidence>
<keyword evidence="3" id="KW-0547">Nucleotide-binding</keyword>
<dbReference type="GO" id="GO:0005524">
    <property type="term" value="F:ATP binding"/>
    <property type="evidence" value="ECO:0007669"/>
    <property type="project" value="UniProtKB-KW"/>
</dbReference>
<evidence type="ECO:0000313" key="28">
    <source>
        <dbReference type="Proteomes" id="UP000282269"/>
    </source>
</evidence>
<evidence type="ECO:0000313" key="12">
    <source>
        <dbReference type="EMBL" id="AZF76781.1"/>
    </source>
</evidence>
<dbReference type="Proteomes" id="UP000282269">
    <property type="component" value="Chromosome"/>
</dbReference>
<dbReference type="InterPro" id="IPR003439">
    <property type="entry name" value="ABC_transporter-like_ATP-bd"/>
</dbReference>
<reference evidence="22 23" key="4">
    <citation type="journal article" date="2018" name="Proc. Natl. Acad. Sci. U.S.A.">
        <title>Nonmutational mechanism of inheritance in the Archaeon Sulfolobus solfataricus.</title>
        <authorList>
            <person name="Payne S."/>
            <person name="McCarthy S."/>
            <person name="Johnson T."/>
            <person name="North E."/>
            <person name="Blum P."/>
        </authorList>
    </citation>
    <scope>NUCLEOTIDE SEQUENCE [LARGE SCALE GENOMIC DNA]</scope>
    <source>
        <strain evidence="10 22">SARC-H</strain>
        <strain evidence="11 26">SARC-I</strain>
        <strain evidence="13 27">SARC-N</strain>
        <strain evidence="14 28">SARC-O</strain>
        <strain evidence="15 23">SUL120</strain>
        <strain evidence="9 24">SULG</strain>
        <strain evidence="12 25">SULM</strain>
    </source>
</reference>
<dbReference type="PROSITE" id="PS50893">
    <property type="entry name" value="ABC_TRANSPORTER_2"/>
    <property type="match status" value="1"/>
</dbReference>
<evidence type="ECO:0000313" key="18">
    <source>
        <dbReference type="Proteomes" id="UP000033057"/>
    </source>
</evidence>
<reference evidence="16 29" key="6">
    <citation type="journal article" date="2020" name="Nat. Commun.">
        <title>The structures of two archaeal type IV pili illuminate evolutionary relationships.</title>
        <authorList>
            <person name="Wang F."/>
            <person name="Baquero D.P."/>
            <person name="Su Z."/>
            <person name="Beltran L.C."/>
            <person name="Prangishvili D."/>
            <person name="Krupovic M."/>
            <person name="Egelman E.H."/>
        </authorList>
    </citation>
    <scope>NUCLEOTIDE SEQUENCE [LARGE SCALE GENOMIC DNA]</scope>
    <source>
        <strain evidence="16 29">POZ149</strain>
    </source>
</reference>
<evidence type="ECO:0000313" key="21">
    <source>
        <dbReference type="Proteomes" id="UP000076770"/>
    </source>
</evidence>
<dbReference type="GO" id="GO:0015833">
    <property type="term" value="P:peptide transport"/>
    <property type="evidence" value="ECO:0007669"/>
    <property type="project" value="InterPro"/>
</dbReference>
<evidence type="ECO:0000313" key="9">
    <source>
        <dbReference type="EMBL" id="AZF68918.1"/>
    </source>
</evidence>
<keyword evidence="2" id="KW-0813">Transport</keyword>
<dbReference type="Proteomes" id="UP000273443">
    <property type="component" value="Chromosome"/>
</dbReference>
<evidence type="ECO:0000313" key="27">
    <source>
        <dbReference type="Proteomes" id="UP000278715"/>
    </source>
</evidence>
<keyword evidence="4 6" id="KW-0067">ATP-binding</keyword>
<evidence type="ECO:0000313" key="6">
    <source>
        <dbReference type="EMBL" id="AKA74439.1"/>
    </source>
</evidence>
<evidence type="ECO:0000313" key="22">
    <source>
        <dbReference type="Proteomes" id="UP000267993"/>
    </source>
</evidence>
<dbReference type="PROSITE" id="PS00211">
    <property type="entry name" value="ABC_TRANSPORTER_1"/>
    <property type="match status" value="1"/>
</dbReference>
<dbReference type="InterPro" id="IPR050319">
    <property type="entry name" value="ABC_transp_ATP-bind"/>
</dbReference>
<evidence type="ECO:0000313" key="17">
    <source>
        <dbReference type="EMBL" id="SAI84926.1"/>
    </source>
</evidence>
<dbReference type="Proteomes" id="UP000275843">
    <property type="component" value="Chromosome"/>
</dbReference>
<dbReference type="NCBIfam" id="TIGR01727">
    <property type="entry name" value="oligo_HPY"/>
    <property type="match status" value="1"/>
</dbReference>
<evidence type="ECO:0000259" key="5">
    <source>
        <dbReference type="PROSITE" id="PS50893"/>
    </source>
</evidence>
<evidence type="ECO:0000256" key="2">
    <source>
        <dbReference type="ARBA" id="ARBA00022448"/>
    </source>
</evidence>
<dbReference type="Proteomes" id="UP000033057">
    <property type="component" value="Chromosome"/>
</dbReference>
<evidence type="ECO:0000313" key="24">
    <source>
        <dbReference type="Proteomes" id="UP000273194"/>
    </source>
</evidence>
<dbReference type="InterPro" id="IPR003593">
    <property type="entry name" value="AAA+_ATPase"/>
</dbReference>
<reference evidence="17" key="3">
    <citation type="submission" date="2016-04" db="EMBL/GenBank/DDBJ databases">
        <authorList>
            <person name="Evans L.H."/>
            <person name="Alamgir A."/>
            <person name="Owens N."/>
            <person name="Weber N.D."/>
            <person name="Virtaneva K."/>
            <person name="Barbian K."/>
            <person name="Babar A."/>
            <person name="Rosenke K."/>
        </authorList>
    </citation>
    <scope>NUCLEOTIDE SEQUENCE</scope>
    <source>
        <strain evidence="17">P1</strain>
    </source>
</reference>
<proteinExistence type="inferred from homology"/>
<evidence type="ECO:0000313" key="23">
    <source>
        <dbReference type="Proteomes" id="UP000269431"/>
    </source>
</evidence>
<evidence type="ECO:0000313" key="29">
    <source>
        <dbReference type="Proteomes" id="UP000594632"/>
    </source>
</evidence>
<dbReference type="SUPFAM" id="SSF52540">
    <property type="entry name" value="P-loop containing nucleoside triphosphate hydrolases"/>
    <property type="match status" value="1"/>
</dbReference>
<dbReference type="InterPro" id="IPR027417">
    <property type="entry name" value="P-loop_NTPase"/>
</dbReference>
<dbReference type="GeneID" id="44130211"/>
<dbReference type="OrthoDB" id="18209at2157"/>
<dbReference type="InterPro" id="IPR017871">
    <property type="entry name" value="ABC_transporter-like_CS"/>
</dbReference>
<dbReference type="Proteomes" id="UP000269431">
    <property type="component" value="Chromosome"/>
</dbReference>
<dbReference type="EMBL" id="CP033235">
    <property type="protein sequence ID" value="AZF68918.1"/>
    <property type="molecule type" value="Genomic_DNA"/>
</dbReference>
<dbReference type="EMBL" id="CP011057">
    <property type="protein sequence ID" value="AKA79827.1"/>
    <property type="molecule type" value="Genomic_DNA"/>
</dbReference>
<dbReference type="GeneID" id="1454293"/>
<evidence type="ECO:0000313" key="7">
    <source>
        <dbReference type="EMBL" id="AKA77134.1"/>
    </source>
</evidence>
<dbReference type="Proteomes" id="UP000033106">
    <property type="component" value="Chromosome"/>
</dbReference>
<dbReference type="PANTHER" id="PTHR43776:SF7">
    <property type="entry name" value="D,D-DIPEPTIDE TRANSPORT ATP-BINDING PROTEIN DDPF-RELATED"/>
    <property type="match status" value="1"/>
</dbReference>
<evidence type="ECO:0000313" key="19">
    <source>
        <dbReference type="Proteomes" id="UP000033085"/>
    </source>
</evidence>
<protein>
    <submittedName>
        <fullName evidence="6 17">ABC transporter ATP-binding protein</fullName>
    </submittedName>
</protein>
<evidence type="ECO:0000313" key="16">
    <source>
        <dbReference type="EMBL" id="QPG49005.1"/>
    </source>
</evidence>
<organism evidence="6 19">
    <name type="scientific">Saccharolobus solfataricus</name>
    <name type="common">Sulfolobus solfataricus</name>
    <dbReference type="NCBI Taxonomy" id="2287"/>
    <lineage>
        <taxon>Archaea</taxon>
        <taxon>Thermoproteota</taxon>
        <taxon>Thermoprotei</taxon>
        <taxon>Sulfolobales</taxon>
        <taxon>Sulfolobaceae</taxon>
        <taxon>Saccharolobus</taxon>
    </lineage>
</organism>
<evidence type="ECO:0000313" key="11">
    <source>
        <dbReference type="EMBL" id="AZF74158.1"/>
    </source>
</evidence>
<dbReference type="EMBL" id="CP033240">
    <property type="protein sequence ID" value="AZF81992.1"/>
    <property type="molecule type" value="Genomic_DNA"/>
</dbReference>
<dbReference type="RefSeq" id="WP_009990037.1">
    <property type="nucleotide sequence ID" value="NZ_CP011055.2"/>
</dbReference>
<dbReference type="Proteomes" id="UP000267993">
    <property type="component" value="Chromosome"/>
</dbReference>
<evidence type="ECO:0000313" key="13">
    <source>
        <dbReference type="EMBL" id="AZF79388.1"/>
    </source>
</evidence>
<dbReference type="Proteomes" id="UP000076770">
    <property type="component" value="Chromosome i"/>
</dbReference>
<dbReference type="Proteomes" id="UP000273194">
    <property type="component" value="Chromosome"/>
</dbReference>
<reference evidence="21" key="2">
    <citation type="submission" date="2016-04" db="EMBL/GenBank/DDBJ databases">
        <authorList>
            <person name="Shah S.A."/>
            <person name="Garrett R.A."/>
        </authorList>
    </citation>
    <scope>NUCLEOTIDE SEQUENCE [LARGE SCALE GENOMIC DNA]</scope>
    <source>
        <strain evidence="21">ATCC 35091 / DSM 1616 / JCM 8930 / NBRC 15331 / P1</strain>
    </source>
</reference>
<dbReference type="AlphaFoldDB" id="A0A0E3K6C7"/>
<dbReference type="KEGG" id="ssol:SULB_2266"/>
<dbReference type="KEGG" id="ssoa:SULA_2265"/>
<dbReference type="EMBL" id="LT549890">
    <property type="protein sequence ID" value="SAI84926.1"/>
    <property type="molecule type" value="Genomic_DNA"/>
</dbReference>
<evidence type="ECO:0000256" key="4">
    <source>
        <dbReference type="ARBA" id="ARBA00022840"/>
    </source>
</evidence>
<dbReference type="GO" id="GO:0055085">
    <property type="term" value="P:transmembrane transport"/>
    <property type="evidence" value="ECO:0007669"/>
    <property type="project" value="UniProtKB-ARBA"/>
</dbReference>
<name>A0A0E3K6C7_SACSO</name>
<dbReference type="GO" id="GO:0016887">
    <property type="term" value="F:ATP hydrolysis activity"/>
    <property type="evidence" value="ECO:0007669"/>
    <property type="project" value="InterPro"/>
</dbReference>
<dbReference type="EMBL" id="CP011056">
    <property type="protein sequence ID" value="AKA77134.1"/>
    <property type="molecule type" value="Genomic_DNA"/>
</dbReference>
<evidence type="ECO:0000256" key="1">
    <source>
        <dbReference type="ARBA" id="ARBA00005417"/>
    </source>
</evidence>
<dbReference type="Proteomes" id="UP000033085">
    <property type="component" value="Chromosome"/>
</dbReference>
<dbReference type="Proteomes" id="UP000278715">
    <property type="component" value="Chromosome"/>
</dbReference>
<evidence type="ECO:0000313" key="20">
    <source>
        <dbReference type="Proteomes" id="UP000033106"/>
    </source>
</evidence>
<gene>
    <name evidence="16" type="ORF">HFC64_02900</name>
    <name evidence="17" type="ORF">SSOP1_1372</name>
    <name evidence="8" type="ORF">SULA_2265</name>
    <name evidence="6" type="ORF">SULB_2266</name>
    <name evidence="7" type="ORF">SULC_2263</name>
    <name evidence="9" type="ORF">SULG_11445</name>
    <name evidence="10" type="ORF">SULH_11445</name>
    <name evidence="11" type="ORF">SULI_11445</name>
    <name evidence="12" type="ORF">SULM_11435</name>
    <name evidence="13" type="ORF">SULN_11435</name>
    <name evidence="14" type="ORF">SULO_11445</name>
    <name evidence="15" type="ORF">SULZ_11440</name>
</gene>
<reference evidence="6" key="5">
    <citation type="submission" date="2018-10" db="EMBL/GenBank/DDBJ databases">
        <authorList>
            <person name="McCarthy S."/>
            <person name="Gradnigo J."/>
            <person name="Johnson T."/>
            <person name="Payne S."/>
            <person name="Lipzen A."/>
            <person name="Schackwitz W."/>
            <person name="Martin J."/>
            <person name="Moriyama E."/>
            <person name="Blum P."/>
        </authorList>
    </citation>
    <scope>NUCLEOTIDE SEQUENCE</scope>
    <source>
        <strain evidence="6">SARC-B</strain>
        <strain evidence="7">SARC-C</strain>
        <strain evidence="8">SULA</strain>
    </source>
</reference>
<evidence type="ECO:0000313" key="10">
    <source>
        <dbReference type="EMBL" id="AZF71538.1"/>
    </source>
</evidence>
<dbReference type="EMBL" id="CP033237">
    <property type="protein sequence ID" value="AZF74158.1"/>
    <property type="molecule type" value="Genomic_DNA"/>
</dbReference>
<dbReference type="Pfam" id="PF00005">
    <property type="entry name" value="ABC_tran"/>
    <property type="match status" value="1"/>
</dbReference>
<dbReference type="EMBL" id="CP011055">
    <property type="protein sequence ID" value="AKA74439.1"/>
    <property type="molecule type" value="Genomic_DNA"/>
</dbReference>
<accession>A0A0E3K6C7</accession>
<evidence type="ECO:0000313" key="26">
    <source>
        <dbReference type="Proteomes" id="UP000275843"/>
    </source>
</evidence>